<dbReference type="AlphaFoldDB" id="A0Y8N5"/>
<name>A0Y8N5_9GAMM</name>
<dbReference type="Proteomes" id="UP000004931">
    <property type="component" value="Unassembled WGS sequence"/>
</dbReference>
<protein>
    <submittedName>
        <fullName evidence="1">Uncharacterized protein</fullName>
    </submittedName>
</protein>
<reference evidence="1 2" key="1">
    <citation type="journal article" date="2010" name="J. Bacteriol.">
        <title>Genome sequence of the oligotrophic marine Gammaproteobacterium HTCC2143, isolated from the Oregon Coast.</title>
        <authorList>
            <person name="Oh H.M."/>
            <person name="Kang I."/>
            <person name="Ferriera S."/>
            <person name="Giovannoni S.J."/>
            <person name="Cho J.C."/>
        </authorList>
    </citation>
    <scope>NUCLEOTIDE SEQUENCE [LARGE SCALE GENOMIC DNA]</scope>
    <source>
        <strain evidence="1 2">HTCC2143</strain>
    </source>
</reference>
<accession>A0Y8N5</accession>
<dbReference type="STRING" id="247633.GP2143_14576"/>
<evidence type="ECO:0000313" key="2">
    <source>
        <dbReference type="Proteomes" id="UP000004931"/>
    </source>
</evidence>
<organism evidence="1 2">
    <name type="scientific">marine gamma proteobacterium HTCC2143</name>
    <dbReference type="NCBI Taxonomy" id="247633"/>
    <lineage>
        <taxon>Bacteria</taxon>
        <taxon>Pseudomonadati</taxon>
        <taxon>Pseudomonadota</taxon>
        <taxon>Gammaproteobacteria</taxon>
        <taxon>Cellvibrionales</taxon>
        <taxon>Spongiibacteraceae</taxon>
        <taxon>BD1-7 clade</taxon>
    </lineage>
</organism>
<gene>
    <name evidence="1" type="ORF">GP2143_14576</name>
</gene>
<sequence length="62" mass="7411">MKMTFYFIDYRFDYHLTFEVLTAVNNHGKSILFVITGIARELTYATSLIQRRELLMILFCLQ</sequence>
<comment type="caution">
    <text evidence="1">The sequence shown here is derived from an EMBL/GenBank/DDBJ whole genome shotgun (WGS) entry which is preliminary data.</text>
</comment>
<evidence type="ECO:0000313" key="1">
    <source>
        <dbReference type="EMBL" id="EAW32489.1"/>
    </source>
</evidence>
<proteinExistence type="predicted"/>
<keyword evidence="2" id="KW-1185">Reference proteome</keyword>
<dbReference type="EMBL" id="AAVT01000001">
    <property type="protein sequence ID" value="EAW32489.1"/>
    <property type="molecule type" value="Genomic_DNA"/>
</dbReference>